<comment type="subcellular location">
    <subcellularLocation>
        <location evidence="1">Archaeal flagellum</location>
    </subcellularLocation>
</comment>
<proteinExistence type="predicted"/>
<dbReference type="EMBL" id="CP001696">
    <property type="protein sequence ID" value="ACV25021.1"/>
    <property type="molecule type" value="Genomic_DNA"/>
</dbReference>
<keyword evidence="4" id="KW-0969">Cilium</keyword>
<dbReference type="RefSeq" id="WP_015791757.1">
    <property type="nucleotide sequence ID" value="NC_013156.1"/>
</dbReference>
<dbReference type="InterPro" id="IPR009205">
    <property type="entry name" value="FlaC_arc"/>
</dbReference>
<dbReference type="AlphaFoldDB" id="C7P8Y9"/>
<dbReference type="InterPro" id="IPR052494">
    <property type="entry name" value="Flagella_assembly_related"/>
</dbReference>
<protein>
    <submittedName>
        <fullName evidence="4">Flagella accessory C family protein</fullName>
    </submittedName>
</protein>
<sequence length="163" mass="18965">MTLEEFEDIDKYDELERTVRELTETTEGLMAKINDIESRLPRFESSLNNLRKENEMLRIEINKINENLQDIMALYEVVSNQINPFIGVSKITATSLEKLERLETDYKRLKKTVEELTNDLIILGSLYLNQLDIDLEGIIEDVLEEEIIKSVSGEDTHDTKNNE</sequence>
<dbReference type="STRING" id="573064.Mefer_1212"/>
<gene>
    <name evidence="4" type="ordered locus">Mefer_1212</name>
</gene>
<dbReference type="Pfam" id="PF05377">
    <property type="entry name" value="FlaC_arch"/>
    <property type="match status" value="1"/>
</dbReference>
<evidence type="ECO:0000256" key="2">
    <source>
        <dbReference type="ARBA" id="ARBA00022440"/>
    </source>
</evidence>
<reference evidence="4" key="1">
    <citation type="submission" date="2009-08" db="EMBL/GenBank/DDBJ databases">
        <title>Complete sequence of chromosome of Methanocaldococcus fervens AG86.</title>
        <authorList>
            <consortium name="US DOE Joint Genome Institute"/>
            <person name="Lucas S."/>
            <person name="Copeland A."/>
            <person name="Lapidus A."/>
            <person name="Glavina del Rio T."/>
            <person name="Tice H."/>
            <person name="Bruce D."/>
            <person name="Goodwin L."/>
            <person name="Pitluck S."/>
            <person name="Chertkov O."/>
            <person name="Detter J.C."/>
            <person name="Han C."/>
            <person name="Tapia R."/>
            <person name="Larimer F."/>
            <person name="Land M."/>
            <person name="Hauser L."/>
            <person name="Kyrpides N."/>
            <person name="Ovchinnikova G."/>
            <person name="Lupa-Sieprawska M."/>
            <person name="Whitman W.B."/>
        </authorList>
    </citation>
    <scope>NUCLEOTIDE SEQUENCE [LARGE SCALE GENOMIC DNA]</scope>
    <source>
        <strain evidence="4">AG86</strain>
    </source>
</reference>
<keyword evidence="4" id="KW-0282">Flagellum</keyword>
<dbReference type="Gene3D" id="1.10.287.1490">
    <property type="match status" value="1"/>
</dbReference>
<dbReference type="PANTHER" id="PTHR40698:SF2">
    <property type="entry name" value="FLAGELLA-RELATED PROTEIN C-RELATED"/>
    <property type="match status" value="1"/>
</dbReference>
<evidence type="ECO:0000256" key="3">
    <source>
        <dbReference type="SAM" id="Coils"/>
    </source>
</evidence>
<dbReference type="PANTHER" id="PTHR40698">
    <property type="entry name" value="FLAGELLA-RELATED PROTEIN E-RELATED-RELATED"/>
    <property type="match status" value="1"/>
</dbReference>
<evidence type="ECO:0000256" key="1">
    <source>
        <dbReference type="ARBA" id="ARBA00004618"/>
    </source>
</evidence>
<accession>C7P8Y9</accession>
<keyword evidence="5" id="KW-1185">Reference proteome</keyword>
<keyword evidence="2" id="KW-0974">Archaeal flagellum</keyword>
<feature type="coiled-coil region" evidence="3">
    <location>
        <begin position="12"/>
        <end position="119"/>
    </location>
</feature>
<evidence type="ECO:0000313" key="4">
    <source>
        <dbReference type="EMBL" id="ACV25021.1"/>
    </source>
</evidence>
<dbReference type="Proteomes" id="UP000001495">
    <property type="component" value="Chromosome"/>
</dbReference>
<dbReference type="GeneID" id="8365915"/>
<keyword evidence="4" id="KW-0966">Cell projection</keyword>
<evidence type="ECO:0000313" key="5">
    <source>
        <dbReference type="Proteomes" id="UP000001495"/>
    </source>
</evidence>
<keyword evidence="3" id="KW-0175">Coiled coil</keyword>
<dbReference type="GO" id="GO:0097589">
    <property type="term" value="C:archaeal-type flagellum"/>
    <property type="evidence" value="ECO:0007669"/>
    <property type="project" value="UniProtKB-SubCell"/>
</dbReference>
<dbReference type="HOGENOM" id="CLU_123708_0_0_2"/>
<dbReference type="eggNOG" id="arCOG05119">
    <property type="taxonomic scope" value="Archaea"/>
</dbReference>
<name>C7P8Y9_METFA</name>
<organism evidence="4 5">
    <name type="scientific">Methanocaldococcus fervens (strain DSM 4213 / JCM 15782 / AG86)</name>
    <name type="common">Methanococcus fervens</name>
    <dbReference type="NCBI Taxonomy" id="573064"/>
    <lineage>
        <taxon>Archaea</taxon>
        <taxon>Methanobacteriati</taxon>
        <taxon>Methanobacteriota</taxon>
        <taxon>Methanomada group</taxon>
        <taxon>Methanococci</taxon>
        <taxon>Methanococcales</taxon>
        <taxon>Methanocaldococcaceae</taxon>
        <taxon>Methanocaldococcus</taxon>
    </lineage>
</organism>
<dbReference type="PIRSF" id="PIRSF018660">
    <property type="entry name" value="Archl_flaC"/>
    <property type="match status" value="1"/>
</dbReference>
<dbReference type="KEGG" id="mfe:Mefer_1212"/>